<keyword evidence="3" id="KW-1185">Reference proteome</keyword>
<name>A0ABQ5F5B4_9ASTR</name>
<comment type="caution">
    <text evidence="2">The sequence shown here is derived from an EMBL/GenBank/DDBJ whole genome shotgun (WGS) entry which is preliminary data.</text>
</comment>
<protein>
    <submittedName>
        <fullName evidence="2">Uncharacterized protein</fullName>
    </submittedName>
</protein>
<evidence type="ECO:0000313" key="3">
    <source>
        <dbReference type="Proteomes" id="UP001151760"/>
    </source>
</evidence>
<evidence type="ECO:0000313" key="2">
    <source>
        <dbReference type="EMBL" id="GJT58224.1"/>
    </source>
</evidence>
<proteinExistence type="predicted"/>
<feature type="region of interest" description="Disordered" evidence="1">
    <location>
        <begin position="240"/>
        <end position="272"/>
    </location>
</feature>
<dbReference type="Proteomes" id="UP001151760">
    <property type="component" value="Unassembled WGS sequence"/>
</dbReference>
<sequence length="320" mass="36557">MNEDDDVLKWNPLREEAIKAAIYIEQFLVVAMRKPQHRSSSMLRKRFLENKGENRERTWYSITKGPYVRPMITDLHDPRNEVPEPISKMNEANRKRYTADVKVMNYILQAIPNDNSVDACKDAQKIKYVTLTRQNKDLSDVEYDSLYDTLLQFESHVQASKAKRAAKNHDPLALFAYSSQSHASPLYSHSPQPYYVTHPSSVVDYEEDYQRELQGDAQEDKLTTVVMNQVVINDGRVDIQTKNDGYGRNGNRNAGRQNKNQATNAGNDDNVVNMPKYDAEAVSEVNASYIDLISSMISKGVHEHTNHEKLKTIINTSDGD</sequence>
<dbReference type="EMBL" id="BQNB010016999">
    <property type="protein sequence ID" value="GJT58224.1"/>
    <property type="molecule type" value="Genomic_DNA"/>
</dbReference>
<accession>A0ABQ5F5B4</accession>
<organism evidence="2 3">
    <name type="scientific">Tanacetum coccineum</name>
    <dbReference type="NCBI Taxonomy" id="301880"/>
    <lineage>
        <taxon>Eukaryota</taxon>
        <taxon>Viridiplantae</taxon>
        <taxon>Streptophyta</taxon>
        <taxon>Embryophyta</taxon>
        <taxon>Tracheophyta</taxon>
        <taxon>Spermatophyta</taxon>
        <taxon>Magnoliopsida</taxon>
        <taxon>eudicotyledons</taxon>
        <taxon>Gunneridae</taxon>
        <taxon>Pentapetalae</taxon>
        <taxon>asterids</taxon>
        <taxon>campanulids</taxon>
        <taxon>Asterales</taxon>
        <taxon>Asteraceae</taxon>
        <taxon>Asteroideae</taxon>
        <taxon>Anthemideae</taxon>
        <taxon>Anthemidinae</taxon>
        <taxon>Tanacetum</taxon>
    </lineage>
</organism>
<feature type="compositionally biased region" description="Low complexity" evidence="1">
    <location>
        <begin position="243"/>
        <end position="260"/>
    </location>
</feature>
<evidence type="ECO:0000256" key="1">
    <source>
        <dbReference type="SAM" id="MobiDB-lite"/>
    </source>
</evidence>
<reference evidence="2" key="2">
    <citation type="submission" date="2022-01" db="EMBL/GenBank/DDBJ databases">
        <authorList>
            <person name="Yamashiro T."/>
            <person name="Shiraishi A."/>
            <person name="Satake H."/>
            <person name="Nakayama K."/>
        </authorList>
    </citation>
    <scope>NUCLEOTIDE SEQUENCE</scope>
</reference>
<reference evidence="2" key="1">
    <citation type="journal article" date="2022" name="Int. J. Mol. Sci.">
        <title>Draft Genome of Tanacetum Coccineum: Genomic Comparison of Closely Related Tanacetum-Family Plants.</title>
        <authorList>
            <person name="Yamashiro T."/>
            <person name="Shiraishi A."/>
            <person name="Nakayama K."/>
            <person name="Satake H."/>
        </authorList>
    </citation>
    <scope>NUCLEOTIDE SEQUENCE</scope>
</reference>
<gene>
    <name evidence="2" type="ORF">Tco_0993278</name>
</gene>